<sequence length="308" mass="34436">MTELTFRAYFFIGFLDKPGTRPRSPNGPIKFTLPRANGVLVSVIVDFAGGKVQVVLPSVDVDDEFKTWLHTANMMYASEYPEAGAATVDAIKLEMTAKAKQVLEQLKYFLGFDQIRDEVVSGLHDLAWSEDQVTFHAFANLTHGTVGFKSSIPLTAQIIAAVQEGLDKGYKPFLAMRHLYRAIQEESPRFKWIDATIAAELDVKECLARVKPDLESLLVHLPSPPLSKLYGEVLLKYAGVKSPYVKKLNDGAQKRNQLVHQPQAVEISEAEAIEYVTMVMKAIHHLYALLYPDWKIAQELGAIDRMGM</sequence>
<organism evidence="1 2">
    <name type="scientific">Duganella callida</name>
    <dbReference type="NCBI Taxonomy" id="2561932"/>
    <lineage>
        <taxon>Bacteria</taxon>
        <taxon>Pseudomonadati</taxon>
        <taxon>Pseudomonadota</taxon>
        <taxon>Betaproteobacteria</taxon>
        <taxon>Burkholderiales</taxon>
        <taxon>Oxalobacteraceae</taxon>
        <taxon>Telluria group</taxon>
        <taxon>Duganella</taxon>
    </lineage>
</organism>
<dbReference type="Proteomes" id="UP000297729">
    <property type="component" value="Unassembled WGS sequence"/>
</dbReference>
<reference evidence="1 2" key="1">
    <citation type="submission" date="2019-03" db="EMBL/GenBank/DDBJ databases">
        <title>Draft Genome Sequence of Duganella callidus sp. nov., a Novel Duganella Species Isolated from Cultivated Soil.</title>
        <authorList>
            <person name="Raths R."/>
            <person name="Peta V."/>
            <person name="Bucking H."/>
        </authorList>
    </citation>
    <scope>NUCLEOTIDE SEQUENCE [LARGE SCALE GENOMIC DNA]</scope>
    <source>
        <strain evidence="1 2">DN04</strain>
    </source>
</reference>
<dbReference type="RefSeq" id="WP_135202446.1">
    <property type="nucleotide sequence ID" value="NZ_SPVG01000156.1"/>
</dbReference>
<protein>
    <recommendedName>
        <fullName evidence="3">ApeA N-terminal domain-containing protein</fullName>
    </recommendedName>
</protein>
<comment type="caution">
    <text evidence="1">The sequence shown here is derived from an EMBL/GenBank/DDBJ whole genome shotgun (WGS) entry which is preliminary data.</text>
</comment>
<evidence type="ECO:0000313" key="1">
    <source>
        <dbReference type="EMBL" id="TFW20120.1"/>
    </source>
</evidence>
<evidence type="ECO:0000313" key="2">
    <source>
        <dbReference type="Proteomes" id="UP000297729"/>
    </source>
</evidence>
<dbReference type="AlphaFoldDB" id="A0A4Y9SGB1"/>
<proteinExistence type="predicted"/>
<gene>
    <name evidence="1" type="ORF">E4L98_15435</name>
</gene>
<evidence type="ECO:0008006" key="3">
    <source>
        <dbReference type="Google" id="ProtNLM"/>
    </source>
</evidence>
<dbReference type="OrthoDB" id="2991643at2"/>
<name>A0A4Y9SGB1_9BURK</name>
<dbReference type="EMBL" id="SPVG01000156">
    <property type="protein sequence ID" value="TFW20120.1"/>
    <property type="molecule type" value="Genomic_DNA"/>
</dbReference>
<keyword evidence="2" id="KW-1185">Reference proteome</keyword>
<accession>A0A4Y9SGB1</accession>